<keyword evidence="2" id="KW-1185">Reference proteome</keyword>
<comment type="caution">
    <text evidence="1">The sequence shown here is derived from an EMBL/GenBank/DDBJ whole genome shotgun (WGS) entry which is preliminary data.</text>
</comment>
<accession>A0ACC1HF26</accession>
<protein>
    <submittedName>
        <fullName evidence="1">Uncharacterized protein</fullName>
    </submittedName>
</protein>
<reference evidence="1" key="1">
    <citation type="submission" date="2022-06" db="EMBL/GenBank/DDBJ databases">
        <title>Phylogenomic reconstructions and comparative analyses of Kickxellomycotina fungi.</title>
        <authorList>
            <person name="Reynolds N.K."/>
            <person name="Stajich J.E."/>
            <person name="Barry K."/>
            <person name="Grigoriev I.V."/>
            <person name="Crous P."/>
            <person name="Smith M.E."/>
        </authorList>
    </citation>
    <scope>NUCLEOTIDE SEQUENCE</scope>
    <source>
        <strain evidence="1">RSA 2271</strain>
    </source>
</reference>
<dbReference type="Proteomes" id="UP001145114">
    <property type="component" value="Unassembled WGS sequence"/>
</dbReference>
<sequence length="352" mass="38598">MLSADTTTPGPASNLDIRIANIYIYPIKSCDGIPLSSAPIPHTQKHKRSYGDAFDLENPCLEGLRFDRQWMVIDHNNKPVSQRTTPKLVLAKPQLALNDPNDPRSDGHLLVTAPGMSTTLRLPLCPVVPPGTDPVSVSVWGSSGQGFDCGDEAARWISEFLGKPCRIIFKDPNCARAVVHYLPPPGTCSFQLTTGFAEAYPITFFNQPSIDETNRCLAEHGAKVEHLTFRHSLVFDLAPPGASAGDAKLPPYDEESWRNFELATSSGESIEFYVTARLDRCPMPNVNRETGTMSKDYQPLKAMRTFRTPDPGKPTKVCFGMLAAPIHPPDTVVSVGDRIKVLGRCVHSSVEE</sequence>
<proteinExistence type="predicted"/>
<organism evidence="1 2">
    <name type="scientific">Spiromyces aspiralis</name>
    <dbReference type="NCBI Taxonomy" id="68401"/>
    <lineage>
        <taxon>Eukaryota</taxon>
        <taxon>Fungi</taxon>
        <taxon>Fungi incertae sedis</taxon>
        <taxon>Zoopagomycota</taxon>
        <taxon>Kickxellomycotina</taxon>
        <taxon>Kickxellomycetes</taxon>
        <taxon>Kickxellales</taxon>
        <taxon>Kickxellaceae</taxon>
        <taxon>Spiromyces</taxon>
    </lineage>
</organism>
<name>A0ACC1HF26_9FUNG</name>
<gene>
    <name evidence="1" type="ORF">EV182_001706</name>
</gene>
<dbReference type="EMBL" id="JAMZIH010005421">
    <property type="protein sequence ID" value="KAJ1675215.1"/>
    <property type="molecule type" value="Genomic_DNA"/>
</dbReference>
<evidence type="ECO:0000313" key="2">
    <source>
        <dbReference type="Proteomes" id="UP001145114"/>
    </source>
</evidence>
<evidence type="ECO:0000313" key="1">
    <source>
        <dbReference type="EMBL" id="KAJ1675215.1"/>
    </source>
</evidence>